<dbReference type="SMART" id="SM00175">
    <property type="entry name" value="RAB"/>
    <property type="match status" value="1"/>
</dbReference>
<comment type="similarity">
    <text evidence="2">Belongs to the small GTPase superfamily. Rho family.</text>
</comment>
<dbReference type="FunFam" id="3.40.50.300:FF:000983">
    <property type="entry name" value="Rho family GTPase"/>
    <property type="match status" value="1"/>
</dbReference>
<keyword evidence="9" id="KW-0636">Prenylation</keyword>
<evidence type="ECO:0000256" key="8">
    <source>
        <dbReference type="ARBA" id="ARBA00023288"/>
    </source>
</evidence>
<feature type="region of interest" description="Disordered" evidence="10">
    <location>
        <begin position="1"/>
        <end position="41"/>
    </location>
</feature>
<reference evidence="12" key="1">
    <citation type="submission" date="2011-02" db="EMBL/GenBank/DDBJ databases">
        <title>The Genome Sequence of Capsaspora owczarzaki ATCC 30864.</title>
        <authorList>
            <person name="Russ C."/>
            <person name="Cuomo C."/>
            <person name="Burger G."/>
            <person name="Gray M.W."/>
            <person name="Holland P.W.H."/>
            <person name="King N."/>
            <person name="Lang F.B.F."/>
            <person name="Roger A.J."/>
            <person name="Ruiz-Trillo I."/>
            <person name="Young S.K."/>
            <person name="Zeng Q."/>
            <person name="Gargeya S."/>
            <person name="Alvarado L."/>
            <person name="Berlin A."/>
            <person name="Chapman S.B."/>
            <person name="Chen Z."/>
            <person name="Freedman E."/>
            <person name="Gellesch M."/>
            <person name="Goldberg J."/>
            <person name="Griggs A."/>
            <person name="Gujja S."/>
            <person name="Heilman E."/>
            <person name="Heiman D."/>
            <person name="Howarth C."/>
            <person name="Mehta T."/>
            <person name="Neiman D."/>
            <person name="Pearson M."/>
            <person name="Roberts A."/>
            <person name="Saif S."/>
            <person name="Shea T."/>
            <person name="Shenoy N."/>
            <person name="Sisk P."/>
            <person name="Stolte C."/>
            <person name="Sykes S."/>
            <person name="White J."/>
            <person name="Yandava C."/>
            <person name="Haas B."/>
            <person name="Nusbaum C."/>
            <person name="Birren B."/>
        </authorList>
    </citation>
    <scope>NUCLEOTIDE SEQUENCE</scope>
    <source>
        <strain evidence="12">ATCC 30864</strain>
    </source>
</reference>
<dbReference type="InParanoid" id="A0A0D2WRI9"/>
<keyword evidence="7" id="KW-0472">Membrane</keyword>
<evidence type="ECO:0000256" key="6">
    <source>
        <dbReference type="ARBA" id="ARBA00023134"/>
    </source>
</evidence>
<dbReference type="GO" id="GO:0007264">
    <property type="term" value="P:small GTPase-mediated signal transduction"/>
    <property type="evidence" value="ECO:0007669"/>
    <property type="project" value="InterPro"/>
</dbReference>
<dbReference type="InterPro" id="IPR001806">
    <property type="entry name" value="Small_GTPase"/>
</dbReference>
<dbReference type="SUPFAM" id="SSF52540">
    <property type="entry name" value="P-loop containing nucleoside triphosphate hydrolases"/>
    <property type="match status" value="1"/>
</dbReference>
<gene>
    <name evidence="11" type="ORF">CAOG_004590</name>
</gene>
<dbReference type="Gene3D" id="3.40.50.300">
    <property type="entry name" value="P-loop containing nucleotide triphosphate hydrolases"/>
    <property type="match status" value="1"/>
</dbReference>
<evidence type="ECO:0000256" key="2">
    <source>
        <dbReference type="ARBA" id="ARBA00010142"/>
    </source>
</evidence>
<dbReference type="InterPro" id="IPR027417">
    <property type="entry name" value="P-loop_NTPase"/>
</dbReference>
<name>A0A0D2WRI9_CAPO3</name>
<keyword evidence="8" id="KW-0449">Lipoprotein</keyword>
<dbReference type="Proteomes" id="UP000008743">
    <property type="component" value="Unassembled WGS sequence"/>
</dbReference>
<dbReference type="GO" id="GO:0005886">
    <property type="term" value="C:plasma membrane"/>
    <property type="evidence" value="ECO:0007669"/>
    <property type="project" value="UniProtKB-SubCell"/>
</dbReference>
<evidence type="ECO:0000256" key="4">
    <source>
        <dbReference type="ARBA" id="ARBA00022481"/>
    </source>
</evidence>
<dbReference type="PROSITE" id="PS51419">
    <property type="entry name" value="RAB"/>
    <property type="match status" value="1"/>
</dbReference>
<dbReference type="SMART" id="SM00174">
    <property type="entry name" value="RHO"/>
    <property type="match status" value="1"/>
</dbReference>
<dbReference type="SMART" id="SM00173">
    <property type="entry name" value="RAS"/>
    <property type="match status" value="1"/>
</dbReference>
<accession>A0A0D2WRI9</accession>
<proteinExistence type="inferred from homology"/>
<dbReference type="STRING" id="595528.A0A0D2WRI9"/>
<evidence type="ECO:0000256" key="7">
    <source>
        <dbReference type="ARBA" id="ARBA00023136"/>
    </source>
</evidence>
<dbReference type="PANTHER" id="PTHR24072">
    <property type="entry name" value="RHO FAMILY GTPASE"/>
    <property type="match status" value="1"/>
</dbReference>
<evidence type="ECO:0000256" key="3">
    <source>
        <dbReference type="ARBA" id="ARBA00022475"/>
    </source>
</evidence>
<dbReference type="GO" id="GO:0005525">
    <property type="term" value="F:GTP binding"/>
    <property type="evidence" value="ECO:0007669"/>
    <property type="project" value="UniProtKB-KW"/>
</dbReference>
<evidence type="ECO:0000313" key="12">
    <source>
        <dbReference type="Proteomes" id="UP000008743"/>
    </source>
</evidence>
<organism evidence="11 12">
    <name type="scientific">Capsaspora owczarzaki (strain ATCC 30864)</name>
    <dbReference type="NCBI Taxonomy" id="595528"/>
    <lineage>
        <taxon>Eukaryota</taxon>
        <taxon>Filasterea</taxon>
        <taxon>Capsaspora</taxon>
    </lineage>
</organism>
<dbReference type="InterPro" id="IPR003578">
    <property type="entry name" value="Small_GTPase_Rho"/>
</dbReference>
<evidence type="ECO:0000256" key="10">
    <source>
        <dbReference type="SAM" id="MobiDB-lite"/>
    </source>
</evidence>
<dbReference type="NCBIfam" id="TIGR00231">
    <property type="entry name" value="small_GTP"/>
    <property type="match status" value="1"/>
</dbReference>
<dbReference type="eggNOG" id="KOG0393">
    <property type="taxonomic scope" value="Eukaryota"/>
</dbReference>
<evidence type="ECO:0000256" key="1">
    <source>
        <dbReference type="ARBA" id="ARBA00004342"/>
    </source>
</evidence>
<dbReference type="Pfam" id="PF00071">
    <property type="entry name" value="Ras"/>
    <property type="match status" value="1"/>
</dbReference>
<dbReference type="GO" id="GO:0003924">
    <property type="term" value="F:GTPase activity"/>
    <property type="evidence" value="ECO:0007669"/>
    <property type="project" value="InterPro"/>
</dbReference>
<dbReference type="InterPro" id="IPR005225">
    <property type="entry name" value="Small_GTP-bd"/>
</dbReference>
<evidence type="ECO:0000256" key="9">
    <source>
        <dbReference type="ARBA" id="ARBA00023289"/>
    </source>
</evidence>
<comment type="subcellular location">
    <subcellularLocation>
        <location evidence="1">Cell membrane</location>
        <topology evidence="1">Lipid-anchor</topology>
        <orientation evidence="1">Cytoplasmic side</orientation>
    </subcellularLocation>
</comment>
<keyword evidence="3" id="KW-1003">Cell membrane</keyword>
<protein>
    <submittedName>
        <fullName evidence="11">Abnormal cell MIGration family member</fullName>
    </submittedName>
</protein>
<keyword evidence="5" id="KW-0547">Nucleotide-binding</keyword>
<evidence type="ECO:0000256" key="5">
    <source>
        <dbReference type="ARBA" id="ARBA00022741"/>
    </source>
</evidence>
<dbReference type="PhylomeDB" id="A0A0D2WRI9"/>
<dbReference type="OrthoDB" id="8830751at2759"/>
<dbReference type="PROSITE" id="PS51421">
    <property type="entry name" value="RAS"/>
    <property type="match status" value="1"/>
</dbReference>
<feature type="compositionally biased region" description="Low complexity" evidence="10">
    <location>
        <begin position="1"/>
        <end position="33"/>
    </location>
</feature>
<dbReference type="EMBL" id="KE346366">
    <property type="protein sequence ID" value="KJE93868.1"/>
    <property type="molecule type" value="Genomic_DNA"/>
</dbReference>
<keyword evidence="4" id="KW-0488">Methylation</keyword>
<dbReference type="AlphaFoldDB" id="A0A0D2WRI9"/>
<dbReference type="PRINTS" id="PR00449">
    <property type="entry name" value="RASTRNSFRMNG"/>
</dbReference>
<sequence>MSLDAADTAAASHSGSAATSSRSESVASSEPSRPSQPPLQKKLVVVGDPNVGKTTLLTVFKSGVFPTVYEPTVFENSVKDIIVDSKPVELLLWDTAGQEGMDRVRVMSYNKADAVLLCFAFDSTISFENIQHKWIKEVLKHCRDSKIILVGLKTDLRGEGASPSKADVRTFGVSVAEQLAIKLELDGYIECSAKANQGVTEVFTQAVRATLAIDVGGKKKCSIM</sequence>
<keyword evidence="6" id="KW-0342">GTP-binding</keyword>
<dbReference type="PROSITE" id="PS51420">
    <property type="entry name" value="RHO"/>
    <property type="match status" value="1"/>
</dbReference>
<keyword evidence="12" id="KW-1185">Reference proteome</keyword>
<evidence type="ECO:0000313" key="11">
    <source>
        <dbReference type="EMBL" id="KJE93868.1"/>
    </source>
</evidence>
<dbReference type="CDD" id="cd00157">
    <property type="entry name" value="Rho"/>
    <property type="match status" value="1"/>
</dbReference>